<gene>
    <name evidence="5" type="ORF">NCGR_LOCUS1236</name>
</gene>
<dbReference type="Gene3D" id="2.60.40.1820">
    <property type="match status" value="1"/>
</dbReference>
<feature type="transmembrane region" description="Helical" evidence="2">
    <location>
        <begin position="42"/>
        <end position="64"/>
    </location>
</feature>
<name>A0A811M9J1_9POAL</name>
<feature type="domain" description="Late embryogenesis abundant protein LEA-2 subgroup" evidence="3">
    <location>
        <begin position="115"/>
        <end position="214"/>
    </location>
</feature>
<protein>
    <recommendedName>
        <fullName evidence="7">Late embryogenesis abundant protein LEA-2 subgroup domain-containing protein</fullName>
    </recommendedName>
</protein>
<keyword evidence="2" id="KW-0812">Transmembrane</keyword>
<keyword evidence="2" id="KW-1133">Transmembrane helix</keyword>
<dbReference type="OrthoDB" id="666625at2759"/>
<keyword evidence="6" id="KW-1185">Reference proteome</keyword>
<dbReference type="FunFam" id="2.60.40.1820:FF:000004">
    <property type="entry name" value="Harpin-induced protein"/>
    <property type="match status" value="1"/>
</dbReference>
<dbReference type="InterPro" id="IPR004864">
    <property type="entry name" value="LEA_2"/>
</dbReference>
<dbReference type="InterPro" id="IPR024752">
    <property type="entry name" value="Myb/SANT-like_dom"/>
</dbReference>
<feature type="domain" description="Myb/SANT-like" evidence="4">
    <location>
        <begin position="294"/>
        <end position="387"/>
    </location>
</feature>
<keyword evidence="2" id="KW-0472">Membrane</keyword>
<accession>A0A811M9J1</accession>
<dbReference type="AlphaFoldDB" id="A0A811M9J1"/>
<evidence type="ECO:0000313" key="5">
    <source>
        <dbReference type="EMBL" id="CAD6203000.1"/>
    </source>
</evidence>
<dbReference type="Proteomes" id="UP000604825">
    <property type="component" value="Unassembled WGS sequence"/>
</dbReference>
<evidence type="ECO:0000313" key="6">
    <source>
        <dbReference type="Proteomes" id="UP000604825"/>
    </source>
</evidence>
<comment type="caution">
    <text evidence="5">The sequence shown here is derived from an EMBL/GenBank/DDBJ whole genome shotgun (WGS) entry which is preliminary data.</text>
</comment>
<feature type="compositionally biased region" description="Polar residues" evidence="1">
    <location>
        <begin position="451"/>
        <end position="471"/>
    </location>
</feature>
<evidence type="ECO:0000259" key="3">
    <source>
        <dbReference type="Pfam" id="PF03168"/>
    </source>
</evidence>
<dbReference type="SUPFAM" id="SSF117070">
    <property type="entry name" value="LEA14-like"/>
    <property type="match status" value="1"/>
</dbReference>
<evidence type="ECO:0000256" key="2">
    <source>
        <dbReference type="SAM" id="Phobius"/>
    </source>
</evidence>
<reference evidence="5" key="1">
    <citation type="submission" date="2020-10" db="EMBL/GenBank/DDBJ databases">
        <authorList>
            <person name="Han B."/>
            <person name="Lu T."/>
            <person name="Zhao Q."/>
            <person name="Huang X."/>
            <person name="Zhao Y."/>
        </authorList>
    </citation>
    <scope>NUCLEOTIDE SEQUENCE</scope>
</reference>
<sequence>MTTRSNGDGQGHGGAGSWYPQRRPHYGYGGGSASFRGCCCCLFLLLTFLALLALAVALVVVLVVKPRKPQFDLNQVSVQYLLVASPTSPAAASPAGVPPAAPGAAYLSLNITLLFTAENPNKVGIRYGATAFDVMYHGVPLGVAAVPGFEQPAHSTRLLQTRVIVDRFNVLQTDAQDLIRDAAINDRVELRITGDVGAKILVLGFSSPKVQMDQRTKVLICSAAAYMFLFMVATVIQSRKRKRRASRVGVQIYRLSSSASSRFFLISSWNKYSGEQVMADLNEEVEGTNGHAVWTAPETAFMPTHLANLVASGTKTCSGFKKVHLNTCAKAVNEKFRTMKTGEQVKNHLKTQQRKFAKMTKLRKVSATSWDEDNFIITLDEEHYNDYVKDHKADAEFLNRHLPNYGEMRTIFGNSMATGKFAKDSNSALGTEEADNENEDLNANTVSELNANGESEATPSPSNQGATSSASKPKKARVGGDEEDGLIAVISRVGDRLAEAIEKACAAPPPQPTNDLPDDLFNILINLLGFDAAQLNLYYQYLVANKDMGRAFYNIPFDHKLMWVAMFVSERFPGQ</sequence>
<organism evidence="5 6">
    <name type="scientific">Miscanthus lutarioriparius</name>
    <dbReference type="NCBI Taxonomy" id="422564"/>
    <lineage>
        <taxon>Eukaryota</taxon>
        <taxon>Viridiplantae</taxon>
        <taxon>Streptophyta</taxon>
        <taxon>Embryophyta</taxon>
        <taxon>Tracheophyta</taxon>
        <taxon>Spermatophyta</taxon>
        <taxon>Magnoliopsida</taxon>
        <taxon>Liliopsida</taxon>
        <taxon>Poales</taxon>
        <taxon>Poaceae</taxon>
        <taxon>PACMAD clade</taxon>
        <taxon>Panicoideae</taxon>
        <taxon>Andropogonodae</taxon>
        <taxon>Andropogoneae</taxon>
        <taxon>Saccharinae</taxon>
        <taxon>Miscanthus</taxon>
    </lineage>
</organism>
<feature type="transmembrane region" description="Helical" evidence="2">
    <location>
        <begin position="218"/>
        <end position="236"/>
    </location>
</feature>
<evidence type="ECO:0000256" key="1">
    <source>
        <dbReference type="SAM" id="MobiDB-lite"/>
    </source>
</evidence>
<dbReference type="EMBL" id="CAJGYO010000001">
    <property type="protein sequence ID" value="CAD6203000.1"/>
    <property type="molecule type" value="Genomic_DNA"/>
</dbReference>
<evidence type="ECO:0000259" key="4">
    <source>
        <dbReference type="Pfam" id="PF12776"/>
    </source>
</evidence>
<feature type="region of interest" description="Disordered" evidence="1">
    <location>
        <begin position="451"/>
        <end position="480"/>
    </location>
</feature>
<evidence type="ECO:0008006" key="7">
    <source>
        <dbReference type="Google" id="ProtNLM"/>
    </source>
</evidence>
<dbReference type="Pfam" id="PF03168">
    <property type="entry name" value="LEA_2"/>
    <property type="match status" value="1"/>
</dbReference>
<proteinExistence type="predicted"/>
<dbReference type="PANTHER" id="PTHR47127">
    <property type="entry name" value="10A19I.15"/>
    <property type="match status" value="1"/>
</dbReference>
<dbReference type="Pfam" id="PF12776">
    <property type="entry name" value="Myb_DNA-bind_3"/>
    <property type="match status" value="1"/>
</dbReference>